<accession>A0A327ZPX4</accession>
<proteinExistence type="predicted"/>
<feature type="transmembrane region" description="Helical" evidence="1">
    <location>
        <begin position="37"/>
        <end position="59"/>
    </location>
</feature>
<dbReference type="Proteomes" id="UP000249808">
    <property type="component" value="Unassembled WGS sequence"/>
</dbReference>
<evidence type="ECO:0000256" key="1">
    <source>
        <dbReference type="SAM" id="Phobius"/>
    </source>
</evidence>
<organism evidence="2 3">
    <name type="scientific">Macrococcus epidermidis</name>
    <dbReference type="NCBI Taxonomy" id="1902580"/>
    <lineage>
        <taxon>Bacteria</taxon>
        <taxon>Bacillati</taxon>
        <taxon>Bacillota</taxon>
        <taxon>Bacilli</taxon>
        <taxon>Bacillales</taxon>
        <taxon>Staphylococcaceae</taxon>
        <taxon>Macrococcus</taxon>
    </lineage>
</organism>
<keyword evidence="1" id="KW-0472">Membrane</keyword>
<dbReference type="RefSeq" id="WP_111716421.1">
    <property type="nucleotide sequence ID" value="NZ_JBHSSR010000002.1"/>
</dbReference>
<evidence type="ECO:0000313" key="2">
    <source>
        <dbReference type="EMBL" id="RAK44373.1"/>
    </source>
</evidence>
<dbReference type="AlphaFoldDB" id="A0A327ZPX4"/>
<evidence type="ECO:0000313" key="3">
    <source>
        <dbReference type="Proteomes" id="UP000249808"/>
    </source>
</evidence>
<keyword evidence="3" id="KW-1185">Reference proteome</keyword>
<name>A0A327ZPX4_9STAP</name>
<reference evidence="2 3" key="1">
    <citation type="journal article" date="2018" name="Front. Microbiol.">
        <title>Description and Comparative Genomics of Macrococcus caseolyticus subsp. hominis subsp. nov., Macrococcus goetzii sp. nov., Macrococcus epidermidis sp. nov., and Macrococcus bohemicus sp. nov., Novel Macrococci From Human Clinical Material With Virulence Potential and Suspected Uptake of Foreign DNA by Natural Transformation.</title>
        <authorList>
            <person name="Maslanova I."/>
            <person name="Wertheimer Z."/>
            <person name="Sedlacek I."/>
            <person name="Svec P."/>
            <person name="Indrakova A."/>
            <person name="Kovarovic V."/>
            <person name="Schumann P."/>
            <person name="Sproer C."/>
            <person name="Kralova S."/>
            <person name="Sedo O."/>
            <person name="Kristofova L."/>
            <person name="Vrbovska V."/>
            <person name="Fuzik T."/>
            <person name="Petras P."/>
            <person name="Zdrahal Z."/>
            <person name="Ruzickova V."/>
            <person name="Doskar J."/>
            <person name="Pantucek R."/>
        </authorList>
    </citation>
    <scope>NUCLEOTIDE SEQUENCE [LARGE SCALE GENOMIC DNA]</scope>
    <source>
        <strain evidence="2 3">01/688</strain>
    </source>
</reference>
<gene>
    <name evidence="2" type="ORF">BHU61_09470</name>
</gene>
<protein>
    <submittedName>
        <fullName evidence="2">Uncharacterized protein</fullName>
    </submittedName>
</protein>
<sequence length="77" mass="8996">MYSKLKNVRFMLNYFGVYAPIMLLILTFSPLTESYSVVMLLVIIIIMMLVSSIYSFVVVRKITDKLEKEKESNDHNL</sequence>
<dbReference type="EMBL" id="PZJH01000004">
    <property type="protein sequence ID" value="RAK44373.1"/>
    <property type="molecule type" value="Genomic_DNA"/>
</dbReference>
<comment type="caution">
    <text evidence="2">The sequence shown here is derived from an EMBL/GenBank/DDBJ whole genome shotgun (WGS) entry which is preliminary data.</text>
</comment>
<keyword evidence="1" id="KW-1133">Transmembrane helix</keyword>
<feature type="transmembrane region" description="Helical" evidence="1">
    <location>
        <begin position="12"/>
        <end position="31"/>
    </location>
</feature>
<keyword evidence="1" id="KW-0812">Transmembrane</keyword>